<proteinExistence type="predicted"/>
<dbReference type="InterPro" id="IPR002347">
    <property type="entry name" value="SDR_fam"/>
</dbReference>
<dbReference type="NCBIfam" id="NF005559">
    <property type="entry name" value="PRK07231.1"/>
    <property type="match status" value="1"/>
</dbReference>
<dbReference type="InterPro" id="IPR036291">
    <property type="entry name" value="NAD(P)-bd_dom_sf"/>
</dbReference>
<dbReference type="AlphaFoldDB" id="A0A821U9P3"/>
<dbReference type="Proteomes" id="UP000663880">
    <property type="component" value="Unassembled WGS sequence"/>
</dbReference>
<dbReference type="EMBL" id="CAJOBZ010000029">
    <property type="protein sequence ID" value="CAF4886249.1"/>
    <property type="molecule type" value="Genomic_DNA"/>
</dbReference>
<accession>A0A821U9P3</accession>
<dbReference type="SUPFAM" id="SSF51735">
    <property type="entry name" value="NAD(P)-binding Rossmann-fold domains"/>
    <property type="match status" value="1"/>
</dbReference>
<dbReference type="PANTHER" id="PTHR43975:SF2">
    <property type="entry name" value="EG:BACR7A4.14 PROTEIN-RELATED"/>
    <property type="match status" value="1"/>
</dbReference>
<organism evidence="1 2">
    <name type="scientific">Pieris macdunnoughi</name>
    <dbReference type="NCBI Taxonomy" id="345717"/>
    <lineage>
        <taxon>Eukaryota</taxon>
        <taxon>Metazoa</taxon>
        <taxon>Ecdysozoa</taxon>
        <taxon>Arthropoda</taxon>
        <taxon>Hexapoda</taxon>
        <taxon>Insecta</taxon>
        <taxon>Pterygota</taxon>
        <taxon>Neoptera</taxon>
        <taxon>Endopterygota</taxon>
        <taxon>Lepidoptera</taxon>
        <taxon>Glossata</taxon>
        <taxon>Ditrysia</taxon>
        <taxon>Papilionoidea</taxon>
        <taxon>Pieridae</taxon>
        <taxon>Pierinae</taxon>
        <taxon>Pieris</taxon>
    </lineage>
</organism>
<dbReference type="Gene3D" id="3.40.50.720">
    <property type="entry name" value="NAD(P)-binding Rossmann-like Domain"/>
    <property type="match status" value="1"/>
</dbReference>
<dbReference type="Pfam" id="PF13561">
    <property type="entry name" value="adh_short_C2"/>
    <property type="match status" value="1"/>
</dbReference>
<comment type="caution">
    <text evidence="1">The sequence shown here is derived from an EMBL/GenBank/DDBJ whole genome shotgun (WGS) entry which is preliminary data.</text>
</comment>
<sequence>MSFNEKVVIVTGASSGIGAAIAEKFSSEGAQVVMVGRNETKLNAVAARCKNPLIVKAELGKEEDIVRIVDETIKEFGKIDILVNNAGTSTMGSVLVGDILKSYDEVMNVNFKAIVHLTKLAAPHLIATKGNIINISSIGGERTTSVPALMMYSCSKAALNHFSKDVALELAPHKVRVNVISPGPVRTDILENTGTPIPWEAFQQKTALDRISEPEEIADLALFLASEKAKGITGSIYVTDNGMSLKN</sequence>
<evidence type="ECO:0000313" key="2">
    <source>
        <dbReference type="Proteomes" id="UP000663880"/>
    </source>
</evidence>
<gene>
    <name evidence="1" type="ORF">PMACD_LOCUS10056</name>
</gene>
<name>A0A821U9P3_9NEOP</name>
<evidence type="ECO:0000313" key="1">
    <source>
        <dbReference type="EMBL" id="CAF4886249.1"/>
    </source>
</evidence>
<protein>
    <submittedName>
        <fullName evidence="1">Uncharacterized protein</fullName>
    </submittedName>
</protein>
<dbReference type="PRINTS" id="PR00080">
    <property type="entry name" value="SDRFAMILY"/>
</dbReference>
<dbReference type="PRINTS" id="PR00081">
    <property type="entry name" value="GDHRDH"/>
</dbReference>
<dbReference type="PANTHER" id="PTHR43975">
    <property type="entry name" value="ZGC:101858"/>
    <property type="match status" value="1"/>
</dbReference>
<dbReference type="OrthoDB" id="47007at2759"/>
<keyword evidence="2" id="KW-1185">Reference proteome</keyword>
<dbReference type="FunFam" id="3.40.50.720:FF:000084">
    <property type="entry name" value="Short-chain dehydrogenase reductase"/>
    <property type="match status" value="1"/>
</dbReference>
<reference evidence="1" key="1">
    <citation type="submission" date="2021-02" db="EMBL/GenBank/DDBJ databases">
        <authorList>
            <person name="Steward A R."/>
        </authorList>
    </citation>
    <scope>NUCLEOTIDE SEQUENCE</scope>
</reference>